<keyword evidence="1" id="KW-1133">Transmembrane helix</keyword>
<dbReference type="PROSITE" id="PS50887">
    <property type="entry name" value="GGDEF"/>
    <property type="match status" value="1"/>
</dbReference>
<dbReference type="Pfam" id="PF00990">
    <property type="entry name" value="GGDEF"/>
    <property type="match status" value="1"/>
</dbReference>
<evidence type="ECO:0000259" key="3">
    <source>
        <dbReference type="PROSITE" id="PS50113"/>
    </source>
</evidence>
<keyword evidence="1" id="KW-0472">Membrane</keyword>
<evidence type="ECO:0000259" key="2">
    <source>
        <dbReference type="PROSITE" id="PS50112"/>
    </source>
</evidence>
<keyword evidence="7" id="KW-1185">Reference proteome</keyword>
<dbReference type="Pfam" id="PF08448">
    <property type="entry name" value="PAS_4"/>
    <property type="match status" value="2"/>
</dbReference>
<dbReference type="PROSITE" id="PS50113">
    <property type="entry name" value="PAC"/>
    <property type="match status" value="1"/>
</dbReference>
<dbReference type="PANTHER" id="PTHR44757">
    <property type="entry name" value="DIGUANYLATE CYCLASE DGCP"/>
    <property type="match status" value="1"/>
</dbReference>
<dbReference type="InterPro" id="IPR000160">
    <property type="entry name" value="GGDEF_dom"/>
</dbReference>
<dbReference type="PANTHER" id="PTHR44757:SF2">
    <property type="entry name" value="BIOFILM ARCHITECTURE MAINTENANCE PROTEIN MBAA"/>
    <property type="match status" value="1"/>
</dbReference>
<comment type="caution">
    <text evidence="6">The sequence shown here is derived from an EMBL/GenBank/DDBJ whole genome shotgun (WGS) entry which is preliminary data.</text>
</comment>
<dbReference type="EMBL" id="JACYTO010000001">
    <property type="protein sequence ID" value="MBD8502371.1"/>
    <property type="molecule type" value="Genomic_DNA"/>
</dbReference>
<dbReference type="InterPro" id="IPR001633">
    <property type="entry name" value="EAL_dom"/>
</dbReference>
<dbReference type="Pfam" id="PF00563">
    <property type="entry name" value="EAL"/>
    <property type="match status" value="1"/>
</dbReference>
<dbReference type="SMART" id="SM00091">
    <property type="entry name" value="PAS"/>
    <property type="match status" value="2"/>
</dbReference>
<dbReference type="InterPro" id="IPR043128">
    <property type="entry name" value="Rev_trsase/Diguanyl_cyclase"/>
</dbReference>
<dbReference type="InterPro" id="IPR000700">
    <property type="entry name" value="PAS-assoc_C"/>
</dbReference>
<dbReference type="InterPro" id="IPR035919">
    <property type="entry name" value="EAL_sf"/>
</dbReference>
<organism evidence="6 7">
    <name type="scientific">Thauera sedimentorum</name>
    <dbReference type="NCBI Taxonomy" id="2767595"/>
    <lineage>
        <taxon>Bacteria</taxon>
        <taxon>Pseudomonadati</taxon>
        <taxon>Pseudomonadota</taxon>
        <taxon>Betaproteobacteria</taxon>
        <taxon>Rhodocyclales</taxon>
        <taxon>Zoogloeaceae</taxon>
        <taxon>Thauera</taxon>
    </lineage>
</organism>
<evidence type="ECO:0000313" key="6">
    <source>
        <dbReference type="EMBL" id="MBD8502371.1"/>
    </source>
</evidence>
<gene>
    <name evidence="6" type="ORF">IFO67_05705</name>
</gene>
<sequence>MNMIHKFLAPLANTLRNRRVRWAMLPLMLVAATAVASLAKAQHDLLSSLFQQHTAVMMFIEPVTGRIVDANAAADRFYGYGQGKLIGRSIDEINALGADEVAAERARAQSERRNYFVFPHRLANGEIRTVEVYSSPVRLDDGQLVLFSIIHDITGKQIAEADLLDYKNRLEELVDQRTREALSAREATDRILLGAIVAQVIVILLLVLSMVRLRRSKRELARREEELSTLIDALPDVVRLKDGKGRWQQANRYALELFGLSETDYRGHTDAELAFRQGQSRRALLGHERADDDAWNNRAAVRIEEKIPTSDGQSMVFDTIKVPLFHADGSRNGLVSIGRDITDRRRAESEIARLAYFDPLTGLPNRRLLNDRLAHAVAVARRSGHHGALLLLDLDYFKTLNDARGHDMGDRVLKAVAERLGAELRESDTLSRFGGDEFVLLLPEISPHPQLAADMARSVAEKLRSVLSQPFEMDGEQIALGASIGVTLFPAAEGGDVSELLKQADTAMYQAKAAGRNIVRFFEPEMQARAEMRFMLEAELRHAVEHDELRLYLQPQYDGERCMRGAEALLRWHHPRRGLISPASFIPIAEETGLIVELGDWVLRRACRLLTMPALAESPLRISVNVSPRQFHRIGFIDRVRDILAETGADASRLTFEVTESLVIDKVHQTVATMSELAALGIHFSIDDFGTGYSSLAYLKRLPINELKIDRSFIQDAPTDPNDAALVDAILSIADHLKIAVVAEGVETEAQAAFLASRTPMLYQGYLYCRPEPVEAFIQRVRDTQVSG</sequence>
<dbReference type="InterPro" id="IPR013656">
    <property type="entry name" value="PAS_4"/>
</dbReference>
<dbReference type="CDD" id="cd00130">
    <property type="entry name" value="PAS"/>
    <property type="match status" value="2"/>
</dbReference>
<evidence type="ECO:0000259" key="5">
    <source>
        <dbReference type="PROSITE" id="PS50887"/>
    </source>
</evidence>
<dbReference type="NCBIfam" id="TIGR00229">
    <property type="entry name" value="sensory_box"/>
    <property type="match status" value="2"/>
</dbReference>
<dbReference type="InterPro" id="IPR029787">
    <property type="entry name" value="Nucleotide_cyclase"/>
</dbReference>
<evidence type="ECO:0000259" key="4">
    <source>
        <dbReference type="PROSITE" id="PS50883"/>
    </source>
</evidence>
<feature type="transmembrane region" description="Helical" evidence="1">
    <location>
        <begin position="191"/>
        <end position="213"/>
    </location>
</feature>
<dbReference type="SMART" id="SM00267">
    <property type="entry name" value="GGDEF"/>
    <property type="match status" value="1"/>
</dbReference>
<protein>
    <submittedName>
        <fullName evidence="6">EAL domain-containing protein</fullName>
    </submittedName>
</protein>
<dbReference type="InterPro" id="IPR000014">
    <property type="entry name" value="PAS"/>
</dbReference>
<feature type="domain" description="PAS" evidence="2">
    <location>
        <begin position="42"/>
        <end position="89"/>
    </location>
</feature>
<dbReference type="Proteomes" id="UP000603602">
    <property type="component" value="Unassembled WGS sequence"/>
</dbReference>
<feature type="domain" description="PAS" evidence="2">
    <location>
        <begin position="223"/>
        <end position="269"/>
    </location>
</feature>
<dbReference type="SUPFAM" id="SSF55073">
    <property type="entry name" value="Nucleotide cyclase"/>
    <property type="match status" value="1"/>
</dbReference>
<dbReference type="Gene3D" id="3.30.450.20">
    <property type="entry name" value="PAS domain"/>
    <property type="match status" value="2"/>
</dbReference>
<evidence type="ECO:0000313" key="7">
    <source>
        <dbReference type="Proteomes" id="UP000603602"/>
    </source>
</evidence>
<proteinExistence type="predicted"/>
<dbReference type="InterPro" id="IPR052155">
    <property type="entry name" value="Biofilm_reg_signaling"/>
</dbReference>
<name>A0ABR9BAW3_9RHOO</name>
<dbReference type="Gene3D" id="3.20.20.450">
    <property type="entry name" value="EAL domain"/>
    <property type="match status" value="1"/>
</dbReference>
<dbReference type="CDD" id="cd01949">
    <property type="entry name" value="GGDEF"/>
    <property type="match status" value="1"/>
</dbReference>
<dbReference type="Gene3D" id="3.30.70.270">
    <property type="match status" value="1"/>
</dbReference>
<dbReference type="PROSITE" id="PS50112">
    <property type="entry name" value="PAS"/>
    <property type="match status" value="2"/>
</dbReference>
<dbReference type="InterPro" id="IPR035965">
    <property type="entry name" value="PAS-like_dom_sf"/>
</dbReference>
<accession>A0ABR9BAW3</accession>
<dbReference type="SUPFAM" id="SSF141868">
    <property type="entry name" value="EAL domain-like"/>
    <property type="match status" value="1"/>
</dbReference>
<reference evidence="7" key="1">
    <citation type="submission" date="2023-07" db="EMBL/GenBank/DDBJ databases">
        <title>Thauera sp. CAU 1555 isolated from sand of Yaerae Beach.</title>
        <authorList>
            <person name="Kim W."/>
        </authorList>
    </citation>
    <scope>NUCLEOTIDE SEQUENCE [LARGE SCALE GENOMIC DNA]</scope>
    <source>
        <strain evidence="7">CAU 1555</strain>
    </source>
</reference>
<feature type="domain" description="GGDEF" evidence="5">
    <location>
        <begin position="385"/>
        <end position="524"/>
    </location>
</feature>
<dbReference type="PROSITE" id="PS50883">
    <property type="entry name" value="EAL"/>
    <property type="match status" value="1"/>
</dbReference>
<feature type="domain" description="EAL" evidence="4">
    <location>
        <begin position="533"/>
        <end position="785"/>
    </location>
</feature>
<feature type="domain" description="PAC" evidence="3">
    <location>
        <begin position="301"/>
        <end position="353"/>
    </location>
</feature>
<dbReference type="SUPFAM" id="SSF55785">
    <property type="entry name" value="PYP-like sensor domain (PAS domain)"/>
    <property type="match status" value="2"/>
</dbReference>
<dbReference type="RefSeq" id="WP_187717158.1">
    <property type="nucleotide sequence ID" value="NZ_JACTAH010000001.1"/>
</dbReference>
<dbReference type="SMART" id="SM00052">
    <property type="entry name" value="EAL"/>
    <property type="match status" value="1"/>
</dbReference>
<dbReference type="NCBIfam" id="TIGR00254">
    <property type="entry name" value="GGDEF"/>
    <property type="match status" value="1"/>
</dbReference>
<keyword evidence="1" id="KW-0812">Transmembrane</keyword>
<evidence type="ECO:0000256" key="1">
    <source>
        <dbReference type="SAM" id="Phobius"/>
    </source>
</evidence>
<dbReference type="CDD" id="cd01948">
    <property type="entry name" value="EAL"/>
    <property type="match status" value="1"/>
</dbReference>